<protein>
    <submittedName>
        <fullName evidence="2">DUF4290 domain-containing protein</fullName>
    </submittedName>
</protein>
<dbReference type="EMBL" id="CP043329">
    <property type="protein sequence ID" value="QEK51143.1"/>
    <property type="molecule type" value="Genomic_DNA"/>
</dbReference>
<dbReference type="Proteomes" id="UP000323653">
    <property type="component" value="Chromosome"/>
</dbReference>
<sequence>MNNTVENKFDYNTSRDKLILAEYGRNVQNMVEYICELPTKEERNKYAQVVIDMMGFLNPHLRDVPDFKHKLWDHLHIISGFRIDVDSPYPTPTKEGINFRPEVLSYPQNRIKFKHYGKTIELMIKRAKEITEPEKKQHMVNSIANFMKMAYVLWNKDHVADEQIISDLNDLSAGELDLSQVVLNKVDVKPNTPSSSNNNNGRSQKTNQNNRGGGGQRQNNNQNNNNKNRPRSFQNNGGGKRSN</sequence>
<dbReference type="KEGG" id="pej:FYC62_05235"/>
<feature type="region of interest" description="Disordered" evidence="1">
    <location>
        <begin position="187"/>
        <end position="243"/>
    </location>
</feature>
<dbReference type="Pfam" id="PF14123">
    <property type="entry name" value="DUF4290"/>
    <property type="match status" value="1"/>
</dbReference>
<evidence type="ECO:0000313" key="3">
    <source>
        <dbReference type="Proteomes" id="UP000323653"/>
    </source>
</evidence>
<organism evidence="2 3">
    <name type="scientific">Pedobacter aquae</name>
    <dbReference type="NCBI Taxonomy" id="2605747"/>
    <lineage>
        <taxon>Bacteria</taxon>
        <taxon>Pseudomonadati</taxon>
        <taxon>Bacteroidota</taxon>
        <taxon>Sphingobacteriia</taxon>
        <taxon>Sphingobacteriales</taxon>
        <taxon>Sphingobacteriaceae</taxon>
        <taxon>Pedobacter</taxon>
    </lineage>
</organism>
<dbReference type="AlphaFoldDB" id="A0A5C0VGZ7"/>
<proteinExistence type="predicted"/>
<evidence type="ECO:0000256" key="1">
    <source>
        <dbReference type="SAM" id="MobiDB-lite"/>
    </source>
</evidence>
<feature type="compositionally biased region" description="Low complexity" evidence="1">
    <location>
        <begin position="217"/>
        <end position="235"/>
    </location>
</feature>
<reference evidence="2 3" key="1">
    <citation type="submission" date="2019-08" db="EMBL/GenBank/DDBJ databases">
        <title>Pedobacter sp. nov., isolated from Han river, South Korea.</title>
        <authorList>
            <person name="Lee D.-H."/>
            <person name="Kim Y.-S."/>
            <person name="Hwang E.-M."/>
            <person name="Le Tran T.C."/>
            <person name="Cha C.-J."/>
        </authorList>
    </citation>
    <scope>NUCLEOTIDE SEQUENCE [LARGE SCALE GENOMIC DNA]</scope>
    <source>
        <strain evidence="2 3">CJ43</strain>
    </source>
</reference>
<keyword evidence="3" id="KW-1185">Reference proteome</keyword>
<dbReference type="InterPro" id="IPR025632">
    <property type="entry name" value="DUF4290"/>
</dbReference>
<name>A0A5C0VGZ7_9SPHI</name>
<evidence type="ECO:0000313" key="2">
    <source>
        <dbReference type="EMBL" id="QEK51143.1"/>
    </source>
</evidence>
<gene>
    <name evidence="2" type="ORF">FYC62_05235</name>
</gene>
<accession>A0A5C0VGZ7</accession>
<dbReference type="RefSeq" id="WP_039454333.1">
    <property type="nucleotide sequence ID" value="NZ_CP043329.1"/>
</dbReference>